<organism evidence="2 3">
    <name type="scientific">Liparis tanakae</name>
    <name type="common">Tanaka's snailfish</name>
    <dbReference type="NCBI Taxonomy" id="230148"/>
    <lineage>
        <taxon>Eukaryota</taxon>
        <taxon>Metazoa</taxon>
        <taxon>Chordata</taxon>
        <taxon>Craniata</taxon>
        <taxon>Vertebrata</taxon>
        <taxon>Euteleostomi</taxon>
        <taxon>Actinopterygii</taxon>
        <taxon>Neopterygii</taxon>
        <taxon>Teleostei</taxon>
        <taxon>Neoteleostei</taxon>
        <taxon>Acanthomorphata</taxon>
        <taxon>Eupercaria</taxon>
        <taxon>Perciformes</taxon>
        <taxon>Cottioidei</taxon>
        <taxon>Cottales</taxon>
        <taxon>Liparidae</taxon>
        <taxon>Liparis</taxon>
    </lineage>
</organism>
<evidence type="ECO:0000313" key="2">
    <source>
        <dbReference type="EMBL" id="TNN49918.1"/>
    </source>
</evidence>
<gene>
    <name evidence="2" type="ORF">EYF80_039855</name>
</gene>
<keyword evidence="3" id="KW-1185">Reference proteome</keyword>
<feature type="compositionally biased region" description="Basic and acidic residues" evidence="1">
    <location>
        <begin position="54"/>
        <end position="64"/>
    </location>
</feature>
<reference evidence="2 3" key="1">
    <citation type="submission" date="2019-03" db="EMBL/GenBank/DDBJ databases">
        <title>First draft genome of Liparis tanakae, snailfish: a comprehensive survey of snailfish specific genes.</title>
        <authorList>
            <person name="Kim W."/>
            <person name="Song I."/>
            <person name="Jeong J.-H."/>
            <person name="Kim D."/>
            <person name="Kim S."/>
            <person name="Ryu S."/>
            <person name="Song J.Y."/>
            <person name="Lee S.K."/>
        </authorList>
    </citation>
    <scope>NUCLEOTIDE SEQUENCE [LARGE SCALE GENOMIC DNA]</scope>
    <source>
        <tissue evidence="2">Muscle</tissue>
    </source>
</reference>
<dbReference type="Proteomes" id="UP000314294">
    <property type="component" value="Unassembled WGS sequence"/>
</dbReference>
<name>A0A4Z2G8V4_9TELE</name>
<feature type="compositionally biased region" description="Low complexity" evidence="1">
    <location>
        <begin position="68"/>
        <end position="78"/>
    </location>
</feature>
<accession>A0A4Z2G8V4</accession>
<feature type="region of interest" description="Disordered" evidence="1">
    <location>
        <begin position="1"/>
        <end position="97"/>
    </location>
</feature>
<sequence length="116" mass="12916">MHHLLTTEGLSEPLAEDADGYRGFRSDQRGAPVTSTSPDNAEQRLNKKAGVLLLRDHRPTEQRVHTRGPLGLALAGLPRDNAHTRTQKNTEIQEEDSRKLGLVRGHVVEAGRDFYL</sequence>
<comment type="caution">
    <text evidence="2">The sequence shown here is derived from an EMBL/GenBank/DDBJ whole genome shotgun (WGS) entry which is preliminary data.</text>
</comment>
<protein>
    <submittedName>
        <fullName evidence="2">Uncharacterized protein</fullName>
    </submittedName>
</protein>
<evidence type="ECO:0000313" key="3">
    <source>
        <dbReference type="Proteomes" id="UP000314294"/>
    </source>
</evidence>
<evidence type="ECO:0000256" key="1">
    <source>
        <dbReference type="SAM" id="MobiDB-lite"/>
    </source>
</evidence>
<feature type="compositionally biased region" description="Basic and acidic residues" evidence="1">
    <location>
        <begin position="19"/>
        <end position="28"/>
    </location>
</feature>
<dbReference type="AlphaFoldDB" id="A0A4Z2G8V4"/>
<proteinExistence type="predicted"/>
<dbReference type="EMBL" id="SRLO01000636">
    <property type="protein sequence ID" value="TNN49918.1"/>
    <property type="molecule type" value="Genomic_DNA"/>
</dbReference>